<feature type="transmembrane region" description="Helical" evidence="8">
    <location>
        <begin position="288"/>
        <end position="307"/>
    </location>
</feature>
<keyword evidence="7 8" id="KW-0472">Membrane</keyword>
<gene>
    <name evidence="9" type="ORF">ACFFTU_06060</name>
</gene>
<accession>A0ABV5P8H7</accession>
<evidence type="ECO:0000256" key="5">
    <source>
        <dbReference type="ARBA" id="ARBA00022692"/>
    </source>
</evidence>
<feature type="transmembrane region" description="Helical" evidence="8">
    <location>
        <begin position="408"/>
        <end position="428"/>
    </location>
</feature>
<dbReference type="GO" id="GO:0016757">
    <property type="term" value="F:glycosyltransferase activity"/>
    <property type="evidence" value="ECO:0007669"/>
    <property type="project" value="UniProtKB-KW"/>
</dbReference>
<evidence type="ECO:0000256" key="8">
    <source>
        <dbReference type="SAM" id="Phobius"/>
    </source>
</evidence>
<dbReference type="Proteomes" id="UP001589718">
    <property type="component" value="Unassembled WGS sequence"/>
</dbReference>
<feature type="transmembrane region" description="Helical" evidence="8">
    <location>
        <begin position="162"/>
        <end position="182"/>
    </location>
</feature>
<dbReference type="InterPro" id="IPR050297">
    <property type="entry name" value="LipidA_mod_glycosyltrf_83"/>
</dbReference>
<feature type="transmembrane region" description="Helical" evidence="8">
    <location>
        <begin position="344"/>
        <end position="364"/>
    </location>
</feature>
<evidence type="ECO:0000313" key="9">
    <source>
        <dbReference type="EMBL" id="MFB9519502.1"/>
    </source>
</evidence>
<feature type="transmembrane region" description="Helical" evidence="8">
    <location>
        <begin position="36"/>
        <end position="52"/>
    </location>
</feature>
<sequence length="575" mass="61252">MTRSGLFGVGAGVLTGLAAAQQVMLAVGLGGWLPGWQPWPYLLLAAVLWLLAKPWWRENGPVPGGVPGFWDTAEKWLRRVPVWAYVVAVLVLTAAVWAWLQDFEPYLGHEEAVYANKARFWFDGTPDAGWGVYRPVGLPALGALALWITGYDGYASGGGTGALRAVTLVLALLMLCVTYLVARAWTTPRRALVAVLVLLSGLGFLRRMPEFLNDIGSTALLLIVVFLLVRALEQAGTKAGGRALLLTPVVVLAAFYLRYGVVGNLLAVALAGVLAYGPRAWWALGWRLWAAVGVLAAGLVPHFVYAVERTGKPLGMILSATSQANREYVGDGFVYYLSVFPYRLAGDLGAVVMAAGVCAAFAAWRRVRRGGASGSGVRGDDRRRVFLGAAALLVFVVLGVATDGEPRFVYLPVTLLTVLGVQALAELTRAWAPRVLLCVGALAAVTVLGTAQVVAHGAMLAPTKLGASTVPVARALAAKDGERCLIVTGYEPEFGWYSGCDALTYRQYREKYGDGRTVRVPAGTRVSFVRFDKGRLQPNAAGVRDLIDGRAAARLRMPAVAGGSAGAATVWSVRF</sequence>
<feature type="transmembrane region" description="Helical" evidence="8">
    <location>
        <begin position="82"/>
        <end position="100"/>
    </location>
</feature>
<feature type="transmembrane region" description="Helical" evidence="8">
    <location>
        <begin position="435"/>
        <end position="455"/>
    </location>
</feature>
<feature type="transmembrane region" description="Helical" evidence="8">
    <location>
        <begin position="252"/>
        <end position="276"/>
    </location>
</feature>
<keyword evidence="6 8" id="KW-1133">Transmembrane helix</keyword>
<protein>
    <submittedName>
        <fullName evidence="9">ArnT family glycosyltransferase</fullName>
        <ecNumber evidence="9">2.4.-.-</ecNumber>
    </submittedName>
</protein>
<evidence type="ECO:0000313" key="10">
    <source>
        <dbReference type="Proteomes" id="UP001589718"/>
    </source>
</evidence>
<dbReference type="EMBL" id="JBHMCR010000004">
    <property type="protein sequence ID" value="MFB9519502.1"/>
    <property type="molecule type" value="Genomic_DNA"/>
</dbReference>
<keyword evidence="4 9" id="KW-0808">Transferase</keyword>
<dbReference type="PANTHER" id="PTHR33908">
    <property type="entry name" value="MANNOSYLTRANSFERASE YKCB-RELATED"/>
    <property type="match status" value="1"/>
</dbReference>
<keyword evidence="2" id="KW-1003">Cell membrane</keyword>
<dbReference type="RefSeq" id="WP_345220973.1">
    <property type="nucleotide sequence ID" value="NZ_BAAAXE010000013.1"/>
</dbReference>
<feature type="transmembrane region" description="Helical" evidence="8">
    <location>
        <begin position="385"/>
        <end position="402"/>
    </location>
</feature>
<keyword evidence="10" id="KW-1185">Reference proteome</keyword>
<evidence type="ECO:0000256" key="2">
    <source>
        <dbReference type="ARBA" id="ARBA00022475"/>
    </source>
</evidence>
<evidence type="ECO:0000256" key="6">
    <source>
        <dbReference type="ARBA" id="ARBA00022989"/>
    </source>
</evidence>
<feature type="transmembrane region" description="Helical" evidence="8">
    <location>
        <begin position="188"/>
        <end position="205"/>
    </location>
</feature>
<evidence type="ECO:0000256" key="3">
    <source>
        <dbReference type="ARBA" id="ARBA00022676"/>
    </source>
</evidence>
<keyword evidence="3 9" id="KW-0328">Glycosyltransferase</keyword>
<evidence type="ECO:0000256" key="7">
    <source>
        <dbReference type="ARBA" id="ARBA00023136"/>
    </source>
</evidence>
<dbReference type="PANTHER" id="PTHR33908:SF11">
    <property type="entry name" value="MEMBRANE PROTEIN"/>
    <property type="match status" value="1"/>
</dbReference>
<keyword evidence="5 8" id="KW-0812">Transmembrane</keyword>
<comment type="caution">
    <text evidence="9">The sequence shown here is derived from an EMBL/GenBank/DDBJ whole genome shotgun (WGS) entry which is preliminary data.</text>
</comment>
<evidence type="ECO:0000256" key="4">
    <source>
        <dbReference type="ARBA" id="ARBA00022679"/>
    </source>
</evidence>
<organism evidence="9 10">
    <name type="scientific">Streptomyces cremeus</name>
    <dbReference type="NCBI Taxonomy" id="66881"/>
    <lineage>
        <taxon>Bacteria</taxon>
        <taxon>Bacillati</taxon>
        <taxon>Actinomycetota</taxon>
        <taxon>Actinomycetes</taxon>
        <taxon>Kitasatosporales</taxon>
        <taxon>Streptomycetaceae</taxon>
        <taxon>Streptomyces</taxon>
    </lineage>
</organism>
<feature type="transmembrane region" description="Helical" evidence="8">
    <location>
        <begin position="212"/>
        <end position="232"/>
    </location>
</feature>
<reference evidence="9 10" key="1">
    <citation type="submission" date="2024-09" db="EMBL/GenBank/DDBJ databases">
        <authorList>
            <person name="Sun Q."/>
            <person name="Mori K."/>
        </authorList>
    </citation>
    <scope>NUCLEOTIDE SEQUENCE [LARGE SCALE GENOMIC DNA]</scope>
    <source>
        <strain evidence="9 10">JCM 4362</strain>
    </source>
</reference>
<name>A0ABV5P8H7_STRCM</name>
<dbReference type="EC" id="2.4.-.-" evidence="9"/>
<proteinExistence type="predicted"/>
<comment type="subcellular location">
    <subcellularLocation>
        <location evidence="1">Cell membrane</location>
        <topology evidence="1">Multi-pass membrane protein</topology>
    </subcellularLocation>
</comment>
<evidence type="ECO:0000256" key="1">
    <source>
        <dbReference type="ARBA" id="ARBA00004651"/>
    </source>
</evidence>